<feature type="non-terminal residue" evidence="1">
    <location>
        <position position="51"/>
    </location>
</feature>
<dbReference type="Proteomes" id="UP000789920">
    <property type="component" value="Unassembled WGS sequence"/>
</dbReference>
<evidence type="ECO:0000313" key="1">
    <source>
        <dbReference type="EMBL" id="CAG8611207.1"/>
    </source>
</evidence>
<comment type="caution">
    <text evidence="1">The sequence shown here is derived from an EMBL/GenBank/DDBJ whole genome shotgun (WGS) entry which is preliminary data.</text>
</comment>
<proteinExistence type="predicted"/>
<dbReference type="EMBL" id="CAJVQC010009961">
    <property type="protein sequence ID" value="CAG8611207.1"/>
    <property type="molecule type" value="Genomic_DNA"/>
</dbReference>
<sequence length="51" mass="5909">MGIFEMLYHYLYQKLPKSLKKKGPTLSTNTTNATDTEEGLEEKNLEFDIKV</sequence>
<keyword evidence="2" id="KW-1185">Reference proteome</keyword>
<evidence type="ECO:0000313" key="2">
    <source>
        <dbReference type="Proteomes" id="UP000789920"/>
    </source>
</evidence>
<organism evidence="1 2">
    <name type="scientific">Racocetra persica</name>
    <dbReference type="NCBI Taxonomy" id="160502"/>
    <lineage>
        <taxon>Eukaryota</taxon>
        <taxon>Fungi</taxon>
        <taxon>Fungi incertae sedis</taxon>
        <taxon>Mucoromycota</taxon>
        <taxon>Glomeromycotina</taxon>
        <taxon>Glomeromycetes</taxon>
        <taxon>Diversisporales</taxon>
        <taxon>Gigasporaceae</taxon>
        <taxon>Racocetra</taxon>
    </lineage>
</organism>
<gene>
    <name evidence="1" type="ORF">RPERSI_LOCUS6319</name>
</gene>
<protein>
    <submittedName>
        <fullName evidence="1">25665_t:CDS:1</fullName>
    </submittedName>
</protein>
<name>A0ACA9MV43_9GLOM</name>
<reference evidence="1" key="1">
    <citation type="submission" date="2021-06" db="EMBL/GenBank/DDBJ databases">
        <authorList>
            <person name="Kallberg Y."/>
            <person name="Tangrot J."/>
            <person name="Rosling A."/>
        </authorList>
    </citation>
    <scope>NUCLEOTIDE SEQUENCE</scope>
    <source>
        <strain evidence="1">MA461A</strain>
    </source>
</reference>
<accession>A0ACA9MV43</accession>